<evidence type="ECO:0000256" key="1">
    <source>
        <dbReference type="SAM" id="Coils"/>
    </source>
</evidence>
<dbReference type="Pfam" id="PF20379">
    <property type="entry name" value="DUF6674"/>
    <property type="match status" value="1"/>
</dbReference>
<dbReference type="AlphaFoldDB" id="A0A1C7I810"/>
<dbReference type="Proteomes" id="UP000092574">
    <property type="component" value="Chromosome"/>
</dbReference>
<organism evidence="2 3">
    <name type="scientific">Blautia pseudococcoides</name>
    <dbReference type="NCBI Taxonomy" id="1796616"/>
    <lineage>
        <taxon>Bacteria</taxon>
        <taxon>Bacillati</taxon>
        <taxon>Bacillota</taxon>
        <taxon>Clostridia</taxon>
        <taxon>Lachnospirales</taxon>
        <taxon>Lachnospiraceae</taxon>
        <taxon>Blautia</taxon>
    </lineage>
</organism>
<gene>
    <name evidence="2" type="ORF">A4V09_08330</name>
</gene>
<keyword evidence="3" id="KW-1185">Reference proteome</keyword>
<keyword evidence="1" id="KW-0175">Coiled coil</keyword>
<sequence length="269" mass="30392">MYMGVVKLESNLFVPLGEQEHLKEFFDTMRENSREGTAEDVEQLIACVEELQEDLSDAMEEIQFLKQQIKDMQDATMKAKLQKVQEEMMDSVKMACQRLDRVKKDIAGQVRNAAAVCKKKGIQALDNILDAAHIYDGLSSVEQHLNNAVTVMERKIEKVDRMADELHEMKGHMKNIGNVAAGRPVAIPAERDRSKGILAKIENSMRYCKKLIAGMGQKLLVAKAHVVHLQKEAERKGEEKIASVQEILKEMRESSNMALTAQNRALESR</sequence>
<dbReference type="RefSeq" id="WP_065541960.1">
    <property type="nucleotide sequence ID" value="NZ_CP015405.2"/>
</dbReference>
<dbReference type="EMBL" id="CP015405">
    <property type="protein sequence ID" value="ANU75776.1"/>
    <property type="molecule type" value="Genomic_DNA"/>
</dbReference>
<accession>A0A1C7I810</accession>
<evidence type="ECO:0000313" key="2">
    <source>
        <dbReference type="EMBL" id="ANU75776.1"/>
    </source>
</evidence>
<dbReference type="KEGG" id="byl:A4V09_08330"/>
<evidence type="ECO:0000313" key="3">
    <source>
        <dbReference type="Proteomes" id="UP000092574"/>
    </source>
</evidence>
<dbReference type="InterPro" id="IPR046656">
    <property type="entry name" value="DUF6674"/>
</dbReference>
<reference evidence="2" key="1">
    <citation type="submission" date="2017-04" db="EMBL/GenBank/DDBJ databases">
        <title>Complete Genome Sequences of Twelve Strains of a Stable Defined Moderately Diverse Mouse Microbiota 2 (sDMDMm2).</title>
        <authorList>
            <person name="Uchimura Y."/>
            <person name="Wyss M."/>
            <person name="Brugiroux S."/>
            <person name="Limenitakis J.P."/>
            <person name="Stecher B."/>
            <person name="McCoy K.D."/>
            <person name="Macpherson A.J."/>
        </authorList>
    </citation>
    <scope>NUCLEOTIDE SEQUENCE</scope>
    <source>
        <strain evidence="2">YL58</strain>
    </source>
</reference>
<proteinExistence type="predicted"/>
<feature type="coiled-coil region" evidence="1">
    <location>
        <begin position="41"/>
        <end position="82"/>
    </location>
</feature>
<dbReference type="OrthoDB" id="1856599at2"/>
<protein>
    <submittedName>
        <fullName evidence="2">Uncharacterized protein</fullName>
    </submittedName>
</protein>
<name>A0A1C7I810_9FIRM</name>
<dbReference type="STRING" id="1796616.A4V09_08330"/>